<evidence type="ECO:0000256" key="1">
    <source>
        <dbReference type="SAM" id="MobiDB-lite"/>
    </source>
</evidence>
<name>T1AK61_9ZZZZ</name>
<feature type="transmembrane region" description="Helical" evidence="2">
    <location>
        <begin position="54"/>
        <end position="81"/>
    </location>
</feature>
<proteinExistence type="predicted"/>
<keyword evidence="2" id="KW-1133">Transmembrane helix</keyword>
<protein>
    <submittedName>
        <fullName evidence="3">Uncharacterized protein</fullName>
    </submittedName>
</protein>
<dbReference type="AlphaFoldDB" id="T1AK61"/>
<comment type="caution">
    <text evidence="3">The sequence shown here is derived from an EMBL/GenBank/DDBJ whole genome shotgun (WGS) entry which is preliminary data.</text>
</comment>
<gene>
    <name evidence="3" type="ORF">B1B_08667</name>
</gene>
<accession>T1AK61</accession>
<organism evidence="3">
    <name type="scientific">mine drainage metagenome</name>
    <dbReference type="NCBI Taxonomy" id="410659"/>
    <lineage>
        <taxon>unclassified sequences</taxon>
        <taxon>metagenomes</taxon>
        <taxon>ecological metagenomes</taxon>
    </lineage>
</organism>
<evidence type="ECO:0000313" key="3">
    <source>
        <dbReference type="EMBL" id="EQD57722.1"/>
    </source>
</evidence>
<keyword evidence="2" id="KW-0472">Membrane</keyword>
<evidence type="ECO:0000256" key="2">
    <source>
        <dbReference type="SAM" id="Phobius"/>
    </source>
</evidence>
<feature type="compositionally biased region" description="Basic and acidic residues" evidence="1">
    <location>
        <begin position="24"/>
        <end position="34"/>
    </location>
</feature>
<keyword evidence="2" id="KW-0812">Transmembrane</keyword>
<sequence>MSGGLTPDEQQTIEMTGAVGYYENRQEAEKKENAGKPSSTPEKNQVWTFRGSKLLAVLSSLRLAISLFLILAFLTIFGTFIEQGRDAP</sequence>
<feature type="non-terminal residue" evidence="3">
    <location>
        <position position="88"/>
    </location>
</feature>
<reference evidence="3" key="2">
    <citation type="journal article" date="2014" name="ISME J.">
        <title>Microbial stratification in low pH oxic and suboxic macroscopic growths along an acid mine drainage.</title>
        <authorList>
            <person name="Mendez-Garcia C."/>
            <person name="Mesa V."/>
            <person name="Sprenger R.R."/>
            <person name="Richter M."/>
            <person name="Diez M.S."/>
            <person name="Solano J."/>
            <person name="Bargiela R."/>
            <person name="Golyshina O.V."/>
            <person name="Manteca A."/>
            <person name="Ramos J.L."/>
            <person name="Gallego J.R."/>
            <person name="Llorente I."/>
            <person name="Martins Dos Santos V.A."/>
            <person name="Jensen O.N."/>
            <person name="Pelaez A.I."/>
            <person name="Sanchez J."/>
            <person name="Ferrer M."/>
        </authorList>
    </citation>
    <scope>NUCLEOTIDE SEQUENCE</scope>
</reference>
<dbReference type="EMBL" id="AUZY01005675">
    <property type="protein sequence ID" value="EQD57722.1"/>
    <property type="molecule type" value="Genomic_DNA"/>
</dbReference>
<feature type="region of interest" description="Disordered" evidence="1">
    <location>
        <begin position="24"/>
        <end position="44"/>
    </location>
</feature>
<reference evidence="3" key="1">
    <citation type="submission" date="2013-08" db="EMBL/GenBank/DDBJ databases">
        <authorList>
            <person name="Mendez C."/>
            <person name="Richter M."/>
            <person name="Ferrer M."/>
            <person name="Sanchez J."/>
        </authorList>
    </citation>
    <scope>NUCLEOTIDE SEQUENCE</scope>
</reference>